<dbReference type="InterPro" id="IPR011109">
    <property type="entry name" value="DNA_bind_recombinase_dom"/>
</dbReference>
<evidence type="ECO:0000313" key="4">
    <source>
        <dbReference type="EMBL" id="TRW24113.1"/>
    </source>
</evidence>
<dbReference type="Gene3D" id="3.40.50.1390">
    <property type="entry name" value="Resolvase, N-terminal catalytic domain"/>
    <property type="match status" value="1"/>
</dbReference>
<dbReference type="InterPro" id="IPR036162">
    <property type="entry name" value="Resolvase-like_N_sf"/>
</dbReference>
<dbReference type="Pfam" id="PF00239">
    <property type="entry name" value="Resolvase"/>
    <property type="match status" value="1"/>
</dbReference>
<dbReference type="GO" id="GO:0000150">
    <property type="term" value="F:DNA strand exchange activity"/>
    <property type="evidence" value="ECO:0007669"/>
    <property type="project" value="InterPro"/>
</dbReference>
<dbReference type="OrthoDB" id="9804620at2"/>
<gene>
    <name evidence="4" type="ORF">FL857_09140</name>
</gene>
<reference evidence="4 5" key="1">
    <citation type="submission" date="2019-07" db="EMBL/GenBank/DDBJ databases">
        <title>Criibacterium bergeronii gen. nov., sp. nov. isolated from human clinical samples.</title>
        <authorList>
            <person name="Maheux A.F."/>
            <person name="Boudreau D.K."/>
            <person name="Berube E."/>
            <person name="Brodeur S."/>
            <person name="Bernard K.A."/>
            <person name="Abed J.Y."/>
            <person name="Ducrey E."/>
            <person name="Guay E.F."/>
            <person name="Raymond F."/>
            <person name="Corbeil J."/>
            <person name="Domingo M.-C."/>
            <person name="Roy P.H."/>
            <person name="Boissinot M."/>
            <person name="Tocheva E.I."/>
            <person name="Omar R.F."/>
        </authorList>
    </citation>
    <scope>NUCLEOTIDE SEQUENCE [LARGE SCALE GENOMIC DNA]</scope>
    <source>
        <strain evidence="4 5">CCRI-24246</strain>
    </source>
</reference>
<dbReference type="SMART" id="SM00857">
    <property type="entry name" value="Resolvase"/>
    <property type="match status" value="1"/>
</dbReference>
<dbReference type="PROSITE" id="PS51737">
    <property type="entry name" value="RECOMBINASE_DNA_BIND"/>
    <property type="match status" value="1"/>
</dbReference>
<dbReference type="InterPro" id="IPR006119">
    <property type="entry name" value="Resolv_N"/>
</dbReference>
<dbReference type="InterPro" id="IPR050639">
    <property type="entry name" value="SSR_resolvase"/>
</dbReference>
<name>A0A552V0W4_9FIRM</name>
<dbReference type="PROSITE" id="PS51736">
    <property type="entry name" value="RECOMBINASES_3"/>
    <property type="match status" value="1"/>
</dbReference>
<comment type="caution">
    <text evidence="4">The sequence shown here is derived from an EMBL/GenBank/DDBJ whole genome shotgun (WGS) entry which is preliminary data.</text>
</comment>
<protein>
    <submittedName>
        <fullName evidence="4">Recombinase family protein</fullName>
    </submittedName>
</protein>
<dbReference type="SUPFAM" id="SSF53041">
    <property type="entry name" value="Resolvase-like"/>
    <property type="match status" value="1"/>
</dbReference>
<dbReference type="PANTHER" id="PTHR30461">
    <property type="entry name" value="DNA-INVERTASE FROM LAMBDOID PROPHAGE"/>
    <property type="match status" value="1"/>
</dbReference>
<keyword evidence="1" id="KW-0175">Coiled coil</keyword>
<dbReference type="InterPro" id="IPR038109">
    <property type="entry name" value="DNA_bind_recomb_sf"/>
</dbReference>
<dbReference type="Gene3D" id="3.90.1750.20">
    <property type="entry name" value="Putative Large Serine Recombinase, Chain B, Domain 2"/>
    <property type="match status" value="1"/>
</dbReference>
<organism evidence="4 5">
    <name type="scientific">Criibacterium bergeronii</name>
    <dbReference type="NCBI Taxonomy" id="1871336"/>
    <lineage>
        <taxon>Bacteria</taxon>
        <taxon>Bacillati</taxon>
        <taxon>Bacillota</taxon>
        <taxon>Clostridia</taxon>
        <taxon>Peptostreptococcales</taxon>
        <taxon>Filifactoraceae</taxon>
        <taxon>Criibacterium</taxon>
    </lineage>
</organism>
<accession>A0A552V0W4</accession>
<feature type="coiled-coil region" evidence="1">
    <location>
        <begin position="373"/>
        <end position="470"/>
    </location>
</feature>
<dbReference type="RefSeq" id="WP_003038722.1">
    <property type="nucleotide sequence ID" value="NZ_VJXW01000015.1"/>
</dbReference>
<evidence type="ECO:0000256" key="1">
    <source>
        <dbReference type="SAM" id="Coils"/>
    </source>
</evidence>
<dbReference type="AlphaFoldDB" id="A0A552V0W4"/>
<evidence type="ECO:0000259" key="2">
    <source>
        <dbReference type="PROSITE" id="PS51736"/>
    </source>
</evidence>
<dbReference type="Pfam" id="PF07508">
    <property type="entry name" value="Recombinase"/>
    <property type="match status" value="1"/>
</dbReference>
<dbReference type="EMBL" id="VJXW01000015">
    <property type="protein sequence ID" value="TRW24113.1"/>
    <property type="molecule type" value="Genomic_DNA"/>
</dbReference>
<evidence type="ECO:0000259" key="3">
    <source>
        <dbReference type="PROSITE" id="PS51737"/>
    </source>
</evidence>
<sequence>MSKIALYIRLSVEDQMKKDESESIINQRQYLNDYLNRNEEFKSFQREEYIDDGYTGTNEKRPSFQRMLEEVKSGKINAIIVKDLSRFMRDYIALGDYLENIFPFLGIRFIAINDGYDSAKEKGNGTDLDIQFKGLLYDFYTKDISQKIKSVSTELKKQGKFLAWSPPLGYMKDPVDKYNIIIDEKTSWIVRKVFDLALSGMATRKIAAVMNAENIPTPNERKKELTNMDYEYNIVSSENRKNPTWTNGTVTDMLSNENYTGTYVFNMQEKSVLTPRSFKFHPKEEWGRVHNHHEAIISQEEFDKVQAIKESRRFIKGKNTDYPWRQHSPLQGFAKCPTCNHILGFVQSKRPRLDGSVRVHKYFHCRICKCNNVEHKNSRAEKLEEQVLALIKEKYGEVKAEQKDKISVKDLEKQVERLEAKKTSDFEKYKLGKMTKLKFIESKKSIDKALESLSERIAELSKQDEVVKDNELTRELMEKYIDSVLCEGSIVQKIIWK</sequence>
<proteinExistence type="predicted"/>
<dbReference type="PANTHER" id="PTHR30461:SF23">
    <property type="entry name" value="DNA RECOMBINASE-RELATED"/>
    <property type="match status" value="1"/>
</dbReference>
<feature type="domain" description="Recombinase" evidence="3">
    <location>
        <begin position="167"/>
        <end position="315"/>
    </location>
</feature>
<dbReference type="GO" id="GO:0003677">
    <property type="term" value="F:DNA binding"/>
    <property type="evidence" value="ECO:0007669"/>
    <property type="project" value="InterPro"/>
</dbReference>
<dbReference type="Proteomes" id="UP000319424">
    <property type="component" value="Unassembled WGS sequence"/>
</dbReference>
<evidence type="ECO:0000313" key="5">
    <source>
        <dbReference type="Proteomes" id="UP000319424"/>
    </source>
</evidence>
<feature type="domain" description="Resolvase/invertase-type recombinase catalytic" evidence="2">
    <location>
        <begin position="3"/>
        <end position="159"/>
    </location>
</feature>